<evidence type="ECO:0000256" key="6">
    <source>
        <dbReference type="ARBA" id="ARBA00022645"/>
    </source>
</evidence>
<dbReference type="GO" id="GO:0030288">
    <property type="term" value="C:outer membrane-bounded periplasmic space"/>
    <property type="evidence" value="ECO:0007669"/>
    <property type="project" value="TreeGrafter"/>
</dbReference>
<comment type="subcellular location">
    <subcellularLocation>
        <location evidence="1">Cell membrane</location>
    </subcellularLocation>
</comment>
<dbReference type="Gene3D" id="1.10.3810.10">
    <property type="entry name" value="Biosynthetic peptidoglycan transglycosylase-like"/>
    <property type="match status" value="1"/>
</dbReference>
<dbReference type="GO" id="GO:0009252">
    <property type="term" value="P:peptidoglycan biosynthetic process"/>
    <property type="evidence" value="ECO:0007669"/>
    <property type="project" value="UniProtKB-KW"/>
</dbReference>
<dbReference type="PANTHER" id="PTHR32282">
    <property type="entry name" value="BINDING PROTEIN TRANSPEPTIDASE, PUTATIVE-RELATED"/>
    <property type="match status" value="1"/>
</dbReference>
<comment type="similarity">
    <text evidence="4">In the N-terminal section; belongs to the glycosyltransferase 51 family.</text>
</comment>
<name>A0A9D9IYC0_9BACT</name>
<evidence type="ECO:0000256" key="2">
    <source>
        <dbReference type="ARBA" id="ARBA00004752"/>
    </source>
</evidence>
<dbReference type="InterPro" id="IPR001264">
    <property type="entry name" value="Glyco_trans_51"/>
</dbReference>
<keyword evidence="8" id="KW-0328">Glycosyltransferase</keyword>
<evidence type="ECO:0000256" key="11">
    <source>
        <dbReference type="ARBA" id="ARBA00022960"/>
    </source>
</evidence>
<evidence type="ECO:0000256" key="14">
    <source>
        <dbReference type="ARBA" id="ARBA00023268"/>
    </source>
</evidence>
<keyword evidence="10" id="KW-0378">Hydrolase</keyword>
<dbReference type="EMBL" id="JADILW010000066">
    <property type="protein sequence ID" value="MBO8480384.1"/>
    <property type="molecule type" value="Genomic_DNA"/>
</dbReference>
<keyword evidence="7" id="KW-0645">Protease</keyword>
<evidence type="ECO:0000256" key="18">
    <source>
        <dbReference type="SAM" id="Phobius"/>
    </source>
</evidence>
<dbReference type="GO" id="GO:0009002">
    <property type="term" value="F:serine-type D-Ala-D-Ala carboxypeptidase activity"/>
    <property type="evidence" value="ECO:0007669"/>
    <property type="project" value="UniProtKB-EC"/>
</dbReference>
<dbReference type="InterPro" id="IPR023346">
    <property type="entry name" value="Lysozyme-like_dom_sf"/>
</dbReference>
<dbReference type="GO" id="GO:0006508">
    <property type="term" value="P:proteolysis"/>
    <property type="evidence" value="ECO:0007669"/>
    <property type="project" value="UniProtKB-KW"/>
</dbReference>
<keyword evidence="6" id="KW-0121">Carboxypeptidase</keyword>
<comment type="catalytic activity">
    <reaction evidence="17">
        <text>[GlcNAc-(1-&gt;4)-Mur2Ac(oyl-L-Ala-gamma-D-Glu-L-Lys-D-Ala-D-Ala)](n)-di-trans,octa-cis-undecaprenyl diphosphate + beta-D-GlcNAc-(1-&gt;4)-Mur2Ac(oyl-L-Ala-gamma-D-Glu-L-Lys-D-Ala-D-Ala)-di-trans,octa-cis-undecaprenyl diphosphate = [GlcNAc-(1-&gt;4)-Mur2Ac(oyl-L-Ala-gamma-D-Glu-L-Lys-D-Ala-D-Ala)](n+1)-di-trans,octa-cis-undecaprenyl diphosphate + di-trans,octa-cis-undecaprenyl diphosphate + H(+)</text>
        <dbReference type="Rhea" id="RHEA:23708"/>
        <dbReference type="Rhea" id="RHEA-COMP:9602"/>
        <dbReference type="Rhea" id="RHEA-COMP:9603"/>
        <dbReference type="ChEBI" id="CHEBI:15378"/>
        <dbReference type="ChEBI" id="CHEBI:58405"/>
        <dbReference type="ChEBI" id="CHEBI:60033"/>
        <dbReference type="ChEBI" id="CHEBI:78435"/>
        <dbReference type="EC" id="2.4.99.28"/>
    </reaction>
</comment>
<evidence type="ECO:0000256" key="12">
    <source>
        <dbReference type="ARBA" id="ARBA00022984"/>
    </source>
</evidence>
<dbReference type="GO" id="GO:0008955">
    <property type="term" value="F:peptidoglycan glycosyltransferase activity"/>
    <property type="evidence" value="ECO:0007669"/>
    <property type="project" value="UniProtKB-EC"/>
</dbReference>
<evidence type="ECO:0000259" key="20">
    <source>
        <dbReference type="Pfam" id="PF00912"/>
    </source>
</evidence>
<evidence type="ECO:0000256" key="13">
    <source>
        <dbReference type="ARBA" id="ARBA00023136"/>
    </source>
</evidence>
<dbReference type="FunFam" id="1.10.3810.10:FF:000001">
    <property type="entry name" value="Penicillin-binding protein 1A"/>
    <property type="match status" value="1"/>
</dbReference>
<dbReference type="SUPFAM" id="SSF53955">
    <property type="entry name" value="Lysozyme-like"/>
    <property type="match status" value="1"/>
</dbReference>
<reference evidence="21" key="1">
    <citation type="submission" date="2020-10" db="EMBL/GenBank/DDBJ databases">
        <authorList>
            <person name="Gilroy R."/>
        </authorList>
    </citation>
    <scope>NUCLEOTIDE SEQUENCE</scope>
    <source>
        <strain evidence="21">B3-1481</strain>
    </source>
</reference>
<evidence type="ECO:0000313" key="21">
    <source>
        <dbReference type="EMBL" id="MBO8480384.1"/>
    </source>
</evidence>
<feature type="transmembrane region" description="Helical" evidence="18">
    <location>
        <begin position="12"/>
        <end position="37"/>
    </location>
</feature>
<keyword evidence="13 18" id="KW-0472">Membrane</keyword>
<evidence type="ECO:0000256" key="5">
    <source>
        <dbReference type="ARBA" id="ARBA00022475"/>
    </source>
</evidence>
<evidence type="ECO:0000259" key="19">
    <source>
        <dbReference type="Pfam" id="PF00905"/>
    </source>
</evidence>
<feature type="domain" description="Penicillin-binding protein transpeptidase" evidence="19">
    <location>
        <begin position="460"/>
        <end position="707"/>
    </location>
</feature>
<evidence type="ECO:0000256" key="3">
    <source>
        <dbReference type="ARBA" id="ARBA00007090"/>
    </source>
</evidence>
<evidence type="ECO:0000256" key="15">
    <source>
        <dbReference type="ARBA" id="ARBA00023316"/>
    </source>
</evidence>
<evidence type="ECO:0000256" key="7">
    <source>
        <dbReference type="ARBA" id="ARBA00022670"/>
    </source>
</evidence>
<evidence type="ECO:0000256" key="1">
    <source>
        <dbReference type="ARBA" id="ARBA00004236"/>
    </source>
</evidence>
<dbReference type="InterPro" id="IPR036950">
    <property type="entry name" value="PBP_transglycosylase"/>
</dbReference>
<keyword evidence="14" id="KW-0511">Multifunctional enzyme</keyword>
<proteinExistence type="inferred from homology"/>
<sequence length="798" mass="90482">MPMKDTVKKKIIKWFWIIVAAPFAILILAVTLVGLFAEIPSFEELEHPDNKLATQVIAENGEVLTTFHIENRTYVSYEELSPYLVAAAVATEDARFYEHSGIDMKSLARVLVKTILMQDSSQGGGSTITQQLAKTLYPRRQVNSRIPGWSAVVMVQTKLKEWITAVKLERDYTKNEIMDMYLNSIFFGSGAYGVKAASETFFSKEPADLTVEEAALLVGMVNKPTRYNPVLNPDYSLQRRNFVIGQMERNGYLTEAERDSLCNIPIQLQYQVLDHNAGLAPYFRDMLRRDMNAEKPERSEYQYAEDYAQDSLRWREDPIYGWLNKNRKPDGSSYDLDRDGLRIYTTINYKMQQYAEEAVDEYLGGHLQHLFDQEVRWKRNKPFANSVDDKTAEMLMQQARRWSDRYRLQHRAGKSDAEIYAQFSEPARMRVFAWNDKGYVDTTMTPDDSIRYYKSILRCGFVAIEPGTGHVKAYVGGPDYRYFKYDNVSQGKRQIGSTVKPFLYTLAMQEGMTPCDKVVNLPQTFVLYDGTTWTPRSTDRAEYIGQTVTLRWGLSRSSNNISAYLMKEFGPSALAAMMRQMGISTHIDEVYSLCVGPAEVNVFDMVSAYNTFPSHGTYVYPQYVTRITDSEGVEIGRYSTRKREAISEQTAYLMVDLMKAVINEGTGTRLRSVYGLKGEIAGKTGTTNDNSDGWFIGYTPNITAGVWVGGEDRQVHFNSLALGSGSNMSLPIWGIWMKKCLADPTIGWSEFDTFAPPATGALTFDCDTEGIFLGGYSEDYVGSESVTGASEEEDYYFN</sequence>
<evidence type="ECO:0000313" key="22">
    <source>
        <dbReference type="Proteomes" id="UP000823769"/>
    </source>
</evidence>
<keyword evidence="15" id="KW-0961">Cell wall biogenesis/degradation</keyword>
<dbReference type="InterPro" id="IPR050396">
    <property type="entry name" value="Glycosyltr_51/Transpeptidase"/>
</dbReference>
<dbReference type="GO" id="GO:0071555">
    <property type="term" value="P:cell wall organization"/>
    <property type="evidence" value="ECO:0007669"/>
    <property type="project" value="UniProtKB-KW"/>
</dbReference>
<keyword evidence="12" id="KW-0573">Peptidoglycan synthesis</keyword>
<reference evidence="21" key="2">
    <citation type="journal article" date="2021" name="PeerJ">
        <title>Extensive microbial diversity within the chicken gut microbiome revealed by metagenomics and culture.</title>
        <authorList>
            <person name="Gilroy R."/>
            <person name="Ravi A."/>
            <person name="Getino M."/>
            <person name="Pursley I."/>
            <person name="Horton D.L."/>
            <person name="Alikhan N.F."/>
            <person name="Baker D."/>
            <person name="Gharbi K."/>
            <person name="Hall N."/>
            <person name="Watson M."/>
            <person name="Adriaenssens E.M."/>
            <person name="Foster-Nyarko E."/>
            <person name="Jarju S."/>
            <person name="Secka A."/>
            <person name="Antonio M."/>
            <person name="Oren A."/>
            <person name="Chaudhuri R.R."/>
            <person name="La Ragione R."/>
            <person name="Hildebrand F."/>
            <person name="Pallen M.J."/>
        </authorList>
    </citation>
    <scope>NUCLEOTIDE SEQUENCE</scope>
    <source>
        <strain evidence="21">B3-1481</strain>
    </source>
</reference>
<dbReference type="AlphaFoldDB" id="A0A9D9IYC0"/>
<dbReference type="SUPFAM" id="SSF56601">
    <property type="entry name" value="beta-lactamase/transpeptidase-like"/>
    <property type="match status" value="1"/>
</dbReference>
<dbReference type="GO" id="GO:0008658">
    <property type="term" value="F:penicillin binding"/>
    <property type="evidence" value="ECO:0007669"/>
    <property type="project" value="InterPro"/>
</dbReference>
<dbReference type="GO" id="GO:0005886">
    <property type="term" value="C:plasma membrane"/>
    <property type="evidence" value="ECO:0007669"/>
    <property type="project" value="UniProtKB-SubCell"/>
</dbReference>
<keyword evidence="9" id="KW-0808">Transferase</keyword>
<evidence type="ECO:0000256" key="16">
    <source>
        <dbReference type="ARBA" id="ARBA00034000"/>
    </source>
</evidence>
<evidence type="ECO:0000256" key="17">
    <source>
        <dbReference type="ARBA" id="ARBA00049902"/>
    </source>
</evidence>
<dbReference type="InterPro" id="IPR001460">
    <property type="entry name" value="PCN-bd_Tpept"/>
</dbReference>
<dbReference type="PANTHER" id="PTHR32282:SF11">
    <property type="entry name" value="PENICILLIN-BINDING PROTEIN 1B"/>
    <property type="match status" value="1"/>
</dbReference>
<dbReference type="Proteomes" id="UP000823769">
    <property type="component" value="Unassembled WGS sequence"/>
</dbReference>
<evidence type="ECO:0000256" key="8">
    <source>
        <dbReference type="ARBA" id="ARBA00022676"/>
    </source>
</evidence>
<feature type="domain" description="Glycosyl transferase family 51" evidence="20">
    <location>
        <begin position="61"/>
        <end position="247"/>
    </location>
</feature>
<comment type="similarity">
    <text evidence="3">In the C-terminal section; belongs to the transpeptidase family.</text>
</comment>
<protein>
    <submittedName>
        <fullName evidence="21">Transglycosylase domain-containing protein</fullName>
    </submittedName>
</protein>
<dbReference type="Pfam" id="PF00912">
    <property type="entry name" value="Transgly"/>
    <property type="match status" value="1"/>
</dbReference>
<gene>
    <name evidence="21" type="ORF">IAB76_04660</name>
</gene>
<accession>A0A9D9IYC0</accession>
<dbReference type="Pfam" id="PF00905">
    <property type="entry name" value="Transpeptidase"/>
    <property type="match status" value="1"/>
</dbReference>
<keyword evidence="5" id="KW-1003">Cell membrane</keyword>
<keyword evidence="18" id="KW-0812">Transmembrane</keyword>
<keyword evidence="11" id="KW-0133">Cell shape</keyword>
<dbReference type="GO" id="GO:0008360">
    <property type="term" value="P:regulation of cell shape"/>
    <property type="evidence" value="ECO:0007669"/>
    <property type="project" value="UniProtKB-KW"/>
</dbReference>
<comment type="catalytic activity">
    <reaction evidence="16">
        <text>Preferential cleavage: (Ac)2-L-Lys-D-Ala-|-D-Ala. Also transpeptidation of peptidyl-alanyl moieties that are N-acyl substituents of D-alanine.</text>
        <dbReference type="EC" id="3.4.16.4"/>
    </reaction>
</comment>
<evidence type="ECO:0000256" key="9">
    <source>
        <dbReference type="ARBA" id="ARBA00022679"/>
    </source>
</evidence>
<evidence type="ECO:0000256" key="4">
    <source>
        <dbReference type="ARBA" id="ARBA00007739"/>
    </source>
</evidence>
<dbReference type="Gene3D" id="3.40.710.10">
    <property type="entry name" value="DD-peptidase/beta-lactamase superfamily"/>
    <property type="match status" value="2"/>
</dbReference>
<comment type="pathway">
    <text evidence="2">Cell wall biogenesis; peptidoglycan biosynthesis.</text>
</comment>
<organism evidence="21 22">
    <name type="scientific">Candidatus Cryptobacteroides avistercoris</name>
    <dbReference type="NCBI Taxonomy" id="2840758"/>
    <lineage>
        <taxon>Bacteria</taxon>
        <taxon>Pseudomonadati</taxon>
        <taxon>Bacteroidota</taxon>
        <taxon>Bacteroidia</taxon>
        <taxon>Bacteroidales</taxon>
        <taxon>Candidatus Cryptobacteroides</taxon>
    </lineage>
</organism>
<dbReference type="InterPro" id="IPR012338">
    <property type="entry name" value="Beta-lactam/transpept-like"/>
</dbReference>
<evidence type="ECO:0000256" key="10">
    <source>
        <dbReference type="ARBA" id="ARBA00022801"/>
    </source>
</evidence>
<keyword evidence="18" id="KW-1133">Transmembrane helix</keyword>
<comment type="caution">
    <text evidence="21">The sequence shown here is derived from an EMBL/GenBank/DDBJ whole genome shotgun (WGS) entry which is preliminary data.</text>
</comment>